<dbReference type="Proteomes" id="UP001222325">
    <property type="component" value="Unassembled WGS sequence"/>
</dbReference>
<accession>A0AAD6U2F9</accession>
<name>A0AAD6U2F9_9AGAR</name>
<organism evidence="2 3">
    <name type="scientific">Mycena belliarum</name>
    <dbReference type="NCBI Taxonomy" id="1033014"/>
    <lineage>
        <taxon>Eukaryota</taxon>
        <taxon>Fungi</taxon>
        <taxon>Dikarya</taxon>
        <taxon>Basidiomycota</taxon>
        <taxon>Agaricomycotina</taxon>
        <taxon>Agaricomycetes</taxon>
        <taxon>Agaricomycetidae</taxon>
        <taxon>Agaricales</taxon>
        <taxon>Marasmiineae</taxon>
        <taxon>Mycenaceae</taxon>
        <taxon>Mycena</taxon>
    </lineage>
</organism>
<evidence type="ECO:0000256" key="1">
    <source>
        <dbReference type="SAM" id="MobiDB-lite"/>
    </source>
</evidence>
<evidence type="ECO:0000313" key="3">
    <source>
        <dbReference type="Proteomes" id="UP001222325"/>
    </source>
</evidence>
<dbReference type="AlphaFoldDB" id="A0AAD6U2F9"/>
<feature type="region of interest" description="Disordered" evidence="1">
    <location>
        <begin position="100"/>
        <end position="162"/>
    </location>
</feature>
<feature type="compositionally biased region" description="Polar residues" evidence="1">
    <location>
        <begin position="1"/>
        <end position="17"/>
    </location>
</feature>
<feature type="region of interest" description="Disordered" evidence="1">
    <location>
        <begin position="51"/>
        <end position="76"/>
    </location>
</feature>
<evidence type="ECO:0000313" key="2">
    <source>
        <dbReference type="EMBL" id="KAJ7086001.1"/>
    </source>
</evidence>
<reference evidence="2" key="1">
    <citation type="submission" date="2023-03" db="EMBL/GenBank/DDBJ databases">
        <title>Massive genome expansion in bonnet fungi (Mycena s.s.) driven by repeated elements and novel gene families across ecological guilds.</title>
        <authorList>
            <consortium name="Lawrence Berkeley National Laboratory"/>
            <person name="Harder C.B."/>
            <person name="Miyauchi S."/>
            <person name="Viragh M."/>
            <person name="Kuo A."/>
            <person name="Thoen E."/>
            <person name="Andreopoulos B."/>
            <person name="Lu D."/>
            <person name="Skrede I."/>
            <person name="Drula E."/>
            <person name="Henrissat B."/>
            <person name="Morin E."/>
            <person name="Kohler A."/>
            <person name="Barry K."/>
            <person name="LaButti K."/>
            <person name="Morin E."/>
            <person name="Salamov A."/>
            <person name="Lipzen A."/>
            <person name="Mereny Z."/>
            <person name="Hegedus B."/>
            <person name="Baldrian P."/>
            <person name="Stursova M."/>
            <person name="Weitz H."/>
            <person name="Taylor A."/>
            <person name="Grigoriev I.V."/>
            <person name="Nagy L.G."/>
            <person name="Martin F."/>
            <person name="Kauserud H."/>
        </authorList>
    </citation>
    <scope>NUCLEOTIDE SEQUENCE</scope>
    <source>
        <strain evidence="2">CBHHK173m</strain>
    </source>
</reference>
<dbReference type="EMBL" id="JARJCN010000032">
    <property type="protein sequence ID" value="KAJ7086001.1"/>
    <property type="molecule type" value="Genomic_DNA"/>
</dbReference>
<gene>
    <name evidence="2" type="ORF">B0H15DRAFT_801655</name>
</gene>
<protein>
    <submittedName>
        <fullName evidence="2">Uncharacterized protein</fullName>
    </submittedName>
</protein>
<comment type="caution">
    <text evidence="2">The sequence shown here is derived from an EMBL/GenBank/DDBJ whole genome shotgun (WGS) entry which is preliminary data.</text>
</comment>
<keyword evidence="3" id="KW-1185">Reference proteome</keyword>
<proteinExistence type="predicted"/>
<sequence length="301" mass="32151">MDDNSSQSIPAASTVLPTPTPIRISGVPGGVAREQGAALSTPIPATGMLAASSVPAAGDTAPPTPNPISISGVPGGVAREQGAALSTPIPATGMLVASSAPAADETPAVSRKPVSPFERTATSSSAPPGAPGPPSARRQKKPSAGENSGGPKKRGSKGDFHGGREEFLLSKLEEYATASKARQLAAFWAALWADYWPRFHWTLALDEEPTDPAPVDGALSHVEAERKAKVIRDTKQKIKTWFNHKRTALGVAANPWAPWLARLRRSPDKAPKRIPDYQYYMQHEAFKDKVRALFDERWWEV</sequence>
<feature type="region of interest" description="Disordered" evidence="1">
    <location>
        <begin position="1"/>
        <end position="38"/>
    </location>
</feature>